<dbReference type="InterPro" id="IPR027443">
    <property type="entry name" value="IPNS-like_sf"/>
</dbReference>
<dbReference type="Proteomes" id="UP000734854">
    <property type="component" value="Unassembled WGS sequence"/>
</dbReference>
<feature type="region of interest" description="Disordered" evidence="5">
    <location>
        <begin position="294"/>
        <end position="316"/>
    </location>
</feature>
<evidence type="ECO:0000256" key="5">
    <source>
        <dbReference type="SAM" id="MobiDB-lite"/>
    </source>
</evidence>
<keyword evidence="4" id="KW-0175">Coiled coil</keyword>
<dbReference type="Pfam" id="PF03171">
    <property type="entry name" value="2OG-FeII_Oxy"/>
    <property type="match status" value="1"/>
</dbReference>
<feature type="region of interest" description="Disordered" evidence="5">
    <location>
        <begin position="369"/>
        <end position="390"/>
    </location>
</feature>
<evidence type="ECO:0000313" key="7">
    <source>
        <dbReference type="EMBL" id="KAG6491458.1"/>
    </source>
</evidence>
<feature type="domain" description="Fe2OG dioxygenase" evidence="6">
    <location>
        <begin position="163"/>
        <end position="330"/>
    </location>
</feature>
<evidence type="ECO:0000256" key="2">
    <source>
        <dbReference type="ARBA" id="ARBA00023002"/>
    </source>
</evidence>
<comment type="caution">
    <text evidence="7">The sequence shown here is derived from an EMBL/GenBank/DDBJ whole genome shotgun (WGS) entry which is preliminary data.</text>
</comment>
<name>A0A8J5FP70_ZINOF</name>
<dbReference type="PANTHER" id="PTHR33494">
    <property type="entry name" value="OS02G0793800 PROTEIN"/>
    <property type="match status" value="1"/>
</dbReference>
<dbReference type="InterPro" id="IPR057939">
    <property type="entry name" value="TRF2_HOY1_PH"/>
</dbReference>
<dbReference type="Pfam" id="PF24818">
    <property type="entry name" value="PH_TRF2_HOY1"/>
    <property type="match status" value="2"/>
</dbReference>
<dbReference type="GO" id="GO:0046872">
    <property type="term" value="F:metal ion binding"/>
    <property type="evidence" value="ECO:0007669"/>
    <property type="project" value="UniProtKB-KW"/>
</dbReference>
<evidence type="ECO:0000256" key="4">
    <source>
        <dbReference type="SAM" id="Coils"/>
    </source>
</evidence>
<dbReference type="AlphaFoldDB" id="A0A8J5FP70"/>
<keyword evidence="3" id="KW-0408">Iron</keyword>
<feature type="coiled-coil region" evidence="4">
    <location>
        <begin position="69"/>
        <end position="142"/>
    </location>
</feature>
<evidence type="ECO:0000256" key="1">
    <source>
        <dbReference type="ARBA" id="ARBA00022723"/>
    </source>
</evidence>
<dbReference type="InterPro" id="IPR044861">
    <property type="entry name" value="IPNS-like_FE2OG_OXY"/>
</dbReference>
<evidence type="ECO:0000313" key="8">
    <source>
        <dbReference type="Proteomes" id="UP000734854"/>
    </source>
</evidence>
<accession>A0A8J5FP70</accession>
<dbReference type="PROSITE" id="PS51471">
    <property type="entry name" value="FE2OG_OXY"/>
    <property type="match status" value="1"/>
</dbReference>
<proteinExistence type="predicted"/>
<reference evidence="7 8" key="1">
    <citation type="submission" date="2020-08" db="EMBL/GenBank/DDBJ databases">
        <title>Plant Genome Project.</title>
        <authorList>
            <person name="Zhang R.-G."/>
        </authorList>
    </citation>
    <scope>NUCLEOTIDE SEQUENCE [LARGE SCALE GENOMIC DNA]</scope>
    <source>
        <tissue evidence="7">Rhizome</tissue>
    </source>
</reference>
<dbReference type="InterPro" id="IPR026992">
    <property type="entry name" value="DIOX_N"/>
</dbReference>
<evidence type="ECO:0000256" key="3">
    <source>
        <dbReference type="ARBA" id="ARBA00023004"/>
    </source>
</evidence>
<keyword evidence="8" id="KW-1185">Reference proteome</keyword>
<dbReference type="Gene3D" id="2.60.120.330">
    <property type="entry name" value="B-lactam Antibiotic, Isopenicillin N Synthase, Chain"/>
    <property type="match status" value="1"/>
</dbReference>
<protein>
    <recommendedName>
        <fullName evidence="6">Fe2OG dioxygenase domain-containing protein</fullName>
    </recommendedName>
</protein>
<dbReference type="SUPFAM" id="SSF51197">
    <property type="entry name" value="Clavaminate synthase-like"/>
    <property type="match status" value="1"/>
</dbReference>
<keyword evidence="2" id="KW-0560">Oxidoreductase</keyword>
<dbReference type="PANTHER" id="PTHR33494:SF1">
    <property type="entry name" value="C2H2-TYPE DOMAIN-CONTAINING PROTEIN-RELATED"/>
    <property type="match status" value="1"/>
</dbReference>
<gene>
    <name evidence="7" type="ORF">ZIOFF_052809</name>
</gene>
<dbReference type="EMBL" id="JACMSC010000014">
    <property type="protein sequence ID" value="KAG6491458.1"/>
    <property type="molecule type" value="Genomic_DNA"/>
</dbReference>
<dbReference type="Pfam" id="PF14226">
    <property type="entry name" value="DIOX_N"/>
    <property type="match status" value="1"/>
</dbReference>
<evidence type="ECO:0000259" key="6">
    <source>
        <dbReference type="PROSITE" id="PS51471"/>
    </source>
</evidence>
<dbReference type="GO" id="GO:0016491">
    <property type="term" value="F:oxidoreductase activity"/>
    <property type="evidence" value="ECO:0007669"/>
    <property type="project" value="UniProtKB-KW"/>
</dbReference>
<sequence length="1081" mass="121868">MAIPVIDFSKLEGEERAKALAQIANGCEEWGFFQLVIHGIPVELLERVKKVCNECYKNRAEGFKASRPVQLLDRLVQEEEEKEEEVEKKKLENVDWEDRLGRCLCSRRRQPMAFSPSAIQTMKEYRAEVKKLAEKLMEIMDENLGLEKGTIRSRFTDGGHLRPFFGTKVSHYPPCPRLDLVELGLRPHTDASGVIILFQDDHVGGLQVLKGGEWVDVQPLADAIVINTGDQIETSSVKLFHLPREQIPPRLLLRNTSTLLKRNNCGETPELGILRFLLWISSGGMDWSSVFSKRRADSTPHSPPPPPAGKLEVEKPLYEKRVRLHKRARDTSTSSEQRKSCGEAAELGVLKFLLWISFGGMDWSSVSSKRRADSTPHSAPPPPAGKLEVEEPLYEKRVRLHKRARDTSTSSEQFVTRYEGDLMAKCYFAKRKLLWEFLEGGVKNKIEFHWSGITAIKAVFFDGGHGALDIVLARPPLFFREIDPQPRKHIQWQATQDFTNGQAHIHRRHLLQCPQTSLSKNFEKLINCDPHLKLLSQQPDIILESPYFDPLLNQQPDIILESPYFDPLLCQQPDIILESPYFDPLLSQQPDIILESPYFDPLFSQQPDIILKSPYLDPQYSDILLASPYFDPQYSVLDGQSDFKSHINDVIKDDSKTTFSGFYEPGPPCATSSISNKTETQDSFWRTPAFDSQCTPSPCSAEELASGNTSLLCDALFDEDFISKLLDFDFQPPSAASDEQSNIPKVNSRCCLLQQDTVAGMTVNAQLNDQDCSADDAQAGAGSYDESYSTPEAEQSLLEFMKIPRIASFPRMLWQLLLNGRKAKLSFGTAVSSIILQAVLIGGLKSKIEFHWFDITAIKAVFFEGGHGALDIVLLSQQPDIILESPYFDPLLNHQPDIILESPYFDPLLSQQPDIILESPYFDPLLSQQPDIILESPYFDPQYSDIILASPYFDPQYSILEVEELASKNTPLPCDALFNKEDFILQFLDIDSQSPSAASDEQSIIPKVNSRCCPLPQDTVASMTINAQLNDQDGSADDAQAGARSYDESYSTREVEQSFLEFMRIPRIASFPRVLSESYLT</sequence>
<dbReference type="InterPro" id="IPR005123">
    <property type="entry name" value="Oxoglu/Fe-dep_dioxygenase_dom"/>
</dbReference>
<organism evidence="7 8">
    <name type="scientific">Zingiber officinale</name>
    <name type="common">Ginger</name>
    <name type="synonym">Amomum zingiber</name>
    <dbReference type="NCBI Taxonomy" id="94328"/>
    <lineage>
        <taxon>Eukaryota</taxon>
        <taxon>Viridiplantae</taxon>
        <taxon>Streptophyta</taxon>
        <taxon>Embryophyta</taxon>
        <taxon>Tracheophyta</taxon>
        <taxon>Spermatophyta</taxon>
        <taxon>Magnoliopsida</taxon>
        <taxon>Liliopsida</taxon>
        <taxon>Zingiberales</taxon>
        <taxon>Zingiberaceae</taxon>
        <taxon>Zingiber</taxon>
    </lineage>
</organism>
<keyword evidence="1" id="KW-0479">Metal-binding</keyword>